<dbReference type="InterPro" id="IPR036388">
    <property type="entry name" value="WH-like_DNA-bd_sf"/>
</dbReference>
<dbReference type="OMA" id="DWAESVM"/>
<dbReference type="SUPFAM" id="SSF48008">
    <property type="entry name" value="GntR ligand-binding domain-like"/>
    <property type="match status" value="1"/>
</dbReference>
<dbReference type="AlphaFoldDB" id="A0A7K2ILI4"/>
<accession>A0A7K2ILI4</accession>
<dbReference type="PRINTS" id="PR00035">
    <property type="entry name" value="HTHGNTR"/>
</dbReference>
<dbReference type="GeneID" id="91394124"/>
<evidence type="ECO:0000313" key="5">
    <source>
        <dbReference type="EMBL" id="MYR30838.1"/>
    </source>
</evidence>
<comment type="caution">
    <text evidence="5">The sequence shown here is derived from an EMBL/GenBank/DDBJ whole genome shotgun (WGS) entry which is preliminary data.</text>
</comment>
<dbReference type="SMART" id="SM00895">
    <property type="entry name" value="FCD"/>
    <property type="match status" value="1"/>
</dbReference>
<dbReference type="SMART" id="SM00345">
    <property type="entry name" value="HTH_GNTR"/>
    <property type="match status" value="1"/>
</dbReference>
<dbReference type="Gene3D" id="1.20.120.530">
    <property type="entry name" value="GntR ligand-binding domain-like"/>
    <property type="match status" value="1"/>
</dbReference>
<dbReference type="PROSITE" id="PS50949">
    <property type="entry name" value="HTH_GNTR"/>
    <property type="match status" value="1"/>
</dbReference>
<evidence type="ECO:0000256" key="1">
    <source>
        <dbReference type="ARBA" id="ARBA00023015"/>
    </source>
</evidence>
<evidence type="ECO:0000259" key="4">
    <source>
        <dbReference type="PROSITE" id="PS50949"/>
    </source>
</evidence>
<dbReference type="GO" id="GO:0003677">
    <property type="term" value="F:DNA binding"/>
    <property type="evidence" value="ECO:0007669"/>
    <property type="project" value="UniProtKB-KW"/>
</dbReference>
<keyword evidence="1" id="KW-0805">Transcription regulation</keyword>
<dbReference type="InterPro" id="IPR008920">
    <property type="entry name" value="TF_FadR/GntR_C"/>
</dbReference>
<keyword evidence="3" id="KW-0804">Transcription</keyword>
<organism evidence="5 6">
    <name type="scientific">Nocardiopsis alba</name>
    <dbReference type="NCBI Taxonomy" id="53437"/>
    <lineage>
        <taxon>Bacteria</taxon>
        <taxon>Bacillati</taxon>
        <taxon>Actinomycetota</taxon>
        <taxon>Actinomycetes</taxon>
        <taxon>Streptosporangiales</taxon>
        <taxon>Nocardiopsidaceae</taxon>
        <taxon>Nocardiopsis</taxon>
    </lineage>
</organism>
<name>A0A7K2ILI4_9ACTN</name>
<dbReference type="SUPFAM" id="SSF46785">
    <property type="entry name" value="Winged helix' DNA-binding domain"/>
    <property type="match status" value="1"/>
</dbReference>
<dbReference type="Gene3D" id="1.10.10.10">
    <property type="entry name" value="Winged helix-like DNA-binding domain superfamily/Winged helix DNA-binding domain"/>
    <property type="match status" value="1"/>
</dbReference>
<evidence type="ECO:0000256" key="3">
    <source>
        <dbReference type="ARBA" id="ARBA00023163"/>
    </source>
</evidence>
<dbReference type="PANTHER" id="PTHR43537:SF5">
    <property type="entry name" value="UXU OPERON TRANSCRIPTIONAL REGULATOR"/>
    <property type="match status" value="1"/>
</dbReference>
<dbReference type="PANTHER" id="PTHR43537">
    <property type="entry name" value="TRANSCRIPTIONAL REGULATOR, GNTR FAMILY"/>
    <property type="match status" value="1"/>
</dbReference>
<dbReference type="EMBL" id="WWHY01000001">
    <property type="protein sequence ID" value="MYR30838.1"/>
    <property type="molecule type" value="Genomic_DNA"/>
</dbReference>
<keyword evidence="2" id="KW-0238">DNA-binding</keyword>
<dbReference type="InterPro" id="IPR011711">
    <property type="entry name" value="GntR_C"/>
</dbReference>
<feature type="domain" description="HTH gntR-type" evidence="4">
    <location>
        <begin position="9"/>
        <end position="76"/>
    </location>
</feature>
<protein>
    <submittedName>
        <fullName evidence="5">FCD domain-containing protein</fullName>
    </submittedName>
</protein>
<evidence type="ECO:0000313" key="6">
    <source>
        <dbReference type="Proteomes" id="UP000467124"/>
    </source>
</evidence>
<sequence length="236" mass="25419">MTRTSGGSAPLTRATEAAIREGIISGRYAPGARLRERELSEELGVSRLPVREALRNLRHDGFIMTSAHKGATVRTMSADDVDELFDLRTRLEPFAAERAARRYAEGDVHEGLTAAMEATAEATESGSLEHIMTANADFHASVVEAAGHGLLSELMAPILSRSRWLFAMTAFRDPHLEFQAHHEIYHAISHGNDRLARLTMAAHIEAGRGPSLLAVGADAAVDDGRAAPPPREPGTG</sequence>
<proteinExistence type="predicted"/>
<dbReference type="GO" id="GO:0003700">
    <property type="term" value="F:DNA-binding transcription factor activity"/>
    <property type="evidence" value="ECO:0007669"/>
    <property type="project" value="InterPro"/>
</dbReference>
<dbReference type="CDD" id="cd07377">
    <property type="entry name" value="WHTH_GntR"/>
    <property type="match status" value="1"/>
</dbReference>
<dbReference type="InterPro" id="IPR000524">
    <property type="entry name" value="Tscrpt_reg_HTH_GntR"/>
</dbReference>
<dbReference type="Proteomes" id="UP000467124">
    <property type="component" value="Unassembled WGS sequence"/>
</dbReference>
<reference evidence="5 6" key="1">
    <citation type="journal article" date="2019" name="Nat. Commun.">
        <title>The antimicrobial potential of Streptomyces from insect microbiomes.</title>
        <authorList>
            <person name="Chevrette M.G."/>
            <person name="Carlson C.M."/>
            <person name="Ortega H.E."/>
            <person name="Thomas C."/>
            <person name="Ananiev G.E."/>
            <person name="Barns K.J."/>
            <person name="Book A.J."/>
            <person name="Cagnazzo J."/>
            <person name="Carlos C."/>
            <person name="Flanigan W."/>
            <person name="Grubbs K.J."/>
            <person name="Horn H.A."/>
            <person name="Hoffmann F.M."/>
            <person name="Klassen J.L."/>
            <person name="Knack J.J."/>
            <person name="Lewin G.R."/>
            <person name="McDonald B.R."/>
            <person name="Muller L."/>
            <person name="Melo W.G.P."/>
            <person name="Pinto-Tomas A.A."/>
            <person name="Schmitz A."/>
            <person name="Wendt-Pienkowski E."/>
            <person name="Wildman S."/>
            <person name="Zhao M."/>
            <person name="Zhang F."/>
            <person name="Bugni T.S."/>
            <person name="Andes D.R."/>
            <person name="Pupo M.T."/>
            <person name="Currie C.R."/>
        </authorList>
    </citation>
    <scope>NUCLEOTIDE SEQUENCE [LARGE SCALE GENOMIC DNA]</scope>
    <source>
        <strain evidence="5 6">SID5840</strain>
    </source>
</reference>
<dbReference type="RefSeq" id="WP_014908724.1">
    <property type="nucleotide sequence ID" value="NZ_BAZE01000016.1"/>
</dbReference>
<evidence type="ECO:0000256" key="2">
    <source>
        <dbReference type="ARBA" id="ARBA00023125"/>
    </source>
</evidence>
<dbReference type="Pfam" id="PF00392">
    <property type="entry name" value="GntR"/>
    <property type="match status" value="1"/>
</dbReference>
<gene>
    <name evidence="5" type="ORF">GTW20_00795</name>
</gene>
<dbReference type="InterPro" id="IPR036390">
    <property type="entry name" value="WH_DNA-bd_sf"/>
</dbReference>
<dbReference type="Pfam" id="PF07729">
    <property type="entry name" value="FCD"/>
    <property type="match status" value="1"/>
</dbReference>